<evidence type="ECO:0000256" key="1">
    <source>
        <dbReference type="SAM" id="MobiDB-lite"/>
    </source>
</evidence>
<dbReference type="GeneID" id="29779041"/>
<sequence>MNFISRFIRALFQPKNYVLCFIFCIICFHSYCLLFGIRERFTDVPEGSNQKIDVSENVDSSLPSTRSETDLKISVDHSGLEKLDILQNRYEHIEEDMKNDVTDNYEIEYIEQYSDESNIQVYMKNYNENYELDNNEEKQMDVKEEQEMLLYADEKKFEGTDDKNMEDTEEKNNNIDSTNNTMHNNLRIHTGEIQKDVSVDKINKISSEYIIHIIFENIMKITKEVISLISKAFMRNIEKEEYIQNKNDTFETNFSDLESTLRIMKMISYI</sequence>
<dbReference type="EMBL" id="LVLB01000015">
    <property type="protein sequence ID" value="KYN96346.1"/>
    <property type="molecule type" value="Genomic_DNA"/>
</dbReference>
<organism evidence="3 4">
    <name type="scientific">Plasmodium gaboni</name>
    <dbReference type="NCBI Taxonomy" id="647221"/>
    <lineage>
        <taxon>Eukaryota</taxon>
        <taxon>Sar</taxon>
        <taxon>Alveolata</taxon>
        <taxon>Apicomplexa</taxon>
        <taxon>Aconoidasida</taxon>
        <taxon>Haemosporida</taxon>
        <taxon>Plasmodiidae</taxon>
        <taxon>Plasmodium</taxon>
        <taxon>Plasmodium (Laverania)</taxon>
    </lineage>
</organism>
<feature type="compositionally biased region" description="Basic and acidic residues" evidence="1">
    <location>
        <begin position="160"/>
        <end position="173"/>
    </location>
</feature>
<dbReference type="Proteomes" id="UP000076004">
    <property type="component" value="Chromosome 14"/>
</dbReference>
<dbReference type="VEuPathDB" id="PlasmoDB:PGSY75_1476500"/>
<keyword evidence="2" id="KW-0472">Membrane</keyword>
<dbReference type="RefSeq" id="XP_018639812.1">
    <property type="nucleotide sequence ID" value="XM_018788440.1"/>
</dbReference>
<protein>
    <submittedName>
        <fullName evidence="3">Uncharacterized protein</fullName>
    </submittedName>
</protein>
<keyword evidence="2" id="KW-0812">Transmembrane</keyword>
<gene>
    <name evidence="3" type="ORF">PGSY75_1476500</name>
</gene>
<accession>A0A151LBW2</accession>
<evidence type="ECO:0000256" key="2">
    <source>
        <dbReference type="SAM" id="Phobius"/>
    </source>
</evidence>
<comment type="caution">
    <text evidence="3">The sequence shown here is derived from an EMBL/GenBank/DDBJ whole genome shotgun (WGS) entry which is preliminary data.</text>
</comment>
<dbReference type="AlphaFoldDB" id="A0A151LBW2"/>
<dbReference type="KEGG" id="pgab:PGSY75_1476500"/>
<feature type="region of interest" description="Disordered" evidence="1">
    <location>
        <begin position="160"/>
        <end position="182"/>
    </location>
</feature>
<evidence type="ECO:0000313" key="4">
    <source>
        <dbReference type="Proteomes" id="UP000076004"/>
    </source>
</evidence>
<evidence type="ECO:0000313" key="3">
    <source>
        <dbReference type="EMBL" id="KYN96346.1"/>
    </source>
</evidence>
<name>A0A151LBW2_9APIC</name>
<dbReference type="VEuPathDB" id="PlasmoDB:PGABG01_1475400"/>
<keyword evidence="2" id="KW-1133">Transmembrane helix</keyword>
<feature type="transmembrane region" description="Helical" evidence="2">
    <location>
        <begin position="16"/>
        <end position="37"/>
    </location>
</feature>
<proteinExistence type="predicted"/>
<reference evidence="3 4" key="1">
    <citation type="journal article" date="2016" name="Nat. Commun.">
        <title>Genomes of cryptic chimpanzee Plasmodium species reveal key evolutionary events leading to human malaria.</title>
        <authorList>
            <person name="Sundararaman S.A."/>
            <person name="Plenderleith L.J."/>
            <person name="Liu W."/>
            <person name="Loy D.E."/>
            <person name="Learn G.H."/>
            <person name="Li Y."/>
            <person name="Shaw K.S."/>
            <person name="Ayouba A."/>
            <person name="Peeters M."/>
            <person name="Speede S."/>
            <person name="Shaw G.M."/>
            <person name="Bushman F.D."/>
            <person name="Brisson D."/>
            <person name="Rayner J.C."/>
            <person name="Sharp P.M."/>
            <person name="Hahn B.H."/>
        </authorList>
    </citation>
    <scope>NUCLEOTIDE SEQUENCE [LARGE SCALE GENOMIC DNA]</scope>
    <source>
        <strain evidence="3 4">SY75</strain>
    </source>
</reference>